<evidence type="ECO:0000256" key="2">
    <source>
        <dbReference type="SAM" id="Phobius"/>
    </source>
</evidence>
<keyword evidence="4" id="KW-1185">Reference proteome</keyword>
<feature type="region of interest" description="Disordered" evidence="1">
    <location>
        <begin position="216"/>
        <end position="242"/>
    </location>
</feature>
<feature type="transmembrane region" description="Helical" evidence="2">
    <location>
        <begin position="188"/>
        <end position="207"/>
    </location>
</feature>
<proteinExistence type="predicted"/>
<feature type="transmembrane region" description="Helical" evidence="2">
    <location>
        <begin position="164"/>
        <end position="182"/>
    </location>
</feature>
<feature type="region of interest" description="Disordered" evidence="1">
    <location>
        <begin position="133"/>
        <end position="153"/>
    </location>
</feature>
<name>A0ABQ2I3K1_9MICO</name>
<dbReference type="Proteomes" id="UP000623461">
    <property type="component" value="Unassembled WGS sequence"/>
</dbReference>
<keyword evidence="2" id="KW-0472">Membrane</keyword>
<keyword evidence="2" id="KW-1133">Transmembrane helix</keyword>
<evidence type="ECO:0000313" key="3">
    <source>
        <dbReference type="EMBL" id="GGM96626.1"/>
    </source>
</evidence>
<feature type="compositionally biased region" description="Basic and acidic residues" evidence="1">
    <location>
        <begin position="219"/>
        <end position="230"/>
    </location>
</feature>
<comment type="caution">
    <text evidence="3">The sequence shown here is derived from an EMBL/GenBank/DDBJ whole genome shotgun (WGS) entry which is preliminary data.</text>
</comment>
<feature type="compositionally biased region" description="Basic residues" evidence="1">
    <location>
        <begin position="231"/>
        <end position="240"/>
    </location>
</feature>
<dbReference type="EMBL" id="BMNZ01000004">
    <property type="protein sequence ID" value="GGM96626.1"/>
    <property type="molecule type" value="Genomic_DNA"/>
</dbReference>
<sequence length="369" mass="39663">MPVSSLIFVVIVAIWAAYLVQHWARRREDAAATRSVDGFTQAMRVLEKRRALPATELSTPRPHSYAVKPATTGRPTVDVKRAVPAGSTRRSSPLVARRADERVLNATLPSGGPSDHSHTDHDIAPYAAEVDRMPESAGQSHHAGRATPSRSAAPVRVPLAQRRIRAALLLVALAWLPVSITLTVTGVLMWISIPFAVLTVAAVLVWLRAEAQTDQLRAGADERADAEAPRGRRGSRRRAEHHVPVLSSEDTQVIRSTPVPATSTVVPASQPPLVAQHVEPGVFDVQAPVTGEVPVAAAQAVVHTEAAPVAEGSWSPVPVPRPTYSLKAKAEPRYTDSGIPADVFDTPEFADEAEELDDRALFARRAVSQ</sequence>
<keyword evidence="2" id="KW-0812">Transmembrane</keyword>
<gene>
    <name evidence="3" type="ORF">GCM10009721_24160</name>
</gene>
<accession>A0ABQ2I3K1</accession>
<feature type="transmembrane region" description="Helical" evidence="2">
    <location>
        <begin position="6"/>
        <end position="24"/>
    </location>
</feature>
<dbReference type="RefSeq" id="WP_156035190.1">
    <property type="nucleotide sequence ID" value="NZ_BMNZ01000004.1"/>
</dbReference>
<evidence type="ECO:0000313" key="4">
    <source>
        <dbReference type="Proteomes" id="UP000623461"/>
    </source>
</evidence>
<protein>
    <submittedName>
        <fullName evidence="3">Uncharacterized protein</fullName>
    </submittedName>
</protein>
<evidence type="ECO:0000256" key="1">
    <source>
        <dbReference type="SAM" id="MobiDB-lite"/>
    </source>
</evidence>
<organism evidence="3 4">
    <name type="scientific">Terrabacter tumescens</name>
    <dbReference type="NCBI Taxonomy" id="60443"/>
    <lineage>
        <taxon>Bacteria</taxon>
        <taxon>Bacillati</taxon>
        <taxon>Actinomycetota</taxon>
        <taxon>Actinomycetes</taxon>
        <taxon>Micrococcales</taxon>
        <taxon>Intrasporangiaceae</taxon>
        <taxon>Terrabacter</taxon>
    </lineage>
</organism>
<reference evidence="4" key="1">
    <citation type="journal article" date="2019" name="Int. J. Syst. Evol. Microbiol.">
        <title>The Global Catalogue of Microorganisms (GCM) 10K type strain sequencing project: providing services to taxonomists for standard genome sequencing and annotation.</title>
        <authorList>
            <consortium name="The Broad Institute Genomics Platform"/>
            <consortium name="The Broad Institute Genome Sequencing Center for Infectious Disease"/>
            <person name="Wu L."/>
            <person name="Ma J."/>
        </authorList>
    </citation>
    <scope>NUCLEOTIDE SEQUENCE [LARGE SCALE GENOMIC DNA]</scope>
    <source>
        <strain evidence="4">JCM 1365</strain>
    </source>
</reference>